<sequence>MLRNGAADPAPRIALLGNFSGLLALDPAPAVFAVDMPIGLAGRSGLGGRGPERHVRRHLGARQSSVFSLPARASVMCEDYREACRVALATSEPPRKVSKQAFNLFPKIREIDALMTPELEARVYEVHPELGFWRLNGGTEMSLPKKIRNEGSMPGIEQRQALLECHGFPASFWRQPRPSGVGADDLVDAAVNAVIAERIWKGEAQAFPHDFERDAKGLRMAIWA</sequence>
<comment type="caution">
    <text evidence="1">The sequence shown here is derived from an EMBL/GenBank/DDBJ whole genome shotgun (WGS) entry which is preliminary data.</text>
</comment>
<dbReference type="Proteomes" id="UP000244081">
    <property type="component" value="Unassembled WGS sequence"/>
</dbReference>
<dbReference type="AlphaFoldDB" id="A0A2T5VI87"/>
<reference evidence="1 2" key="1">
    <citation type="submission" date="2018-04" db="EMBL/GenBank/DDBJ databases">
        <title>Genomic Encyclopedia of Archaeal and Bacterial Type Strains, Phase II (KMG-II): from individual species to whole genera.</title>
        <authorList>
            <person name="Goeker M."/>
        </authorList>
    </citation>
    <scope>NUCLEOTIDE SEQUENCE [LARGE SCALE GENOMIC DNA]</scope>
    <source>
        <strain evidence="1 2">DSM 23382</strain>
    </source>
</reference>
<keyword evidence="2" id="KW-1185">Reference proteome</keyword>
<evidence type="ECO:0000313" key="1">
    <source>
        <dbReference type="EMBL" id="PTW63472.1"/>
    </source>
</evidence>
<name>A0A2T5VI87_9HYPH</name>
<protein>
    <submittedName>
        <fullName evidence="1">Putative RNase H-like nuclease</fullName>
    </submittedName>
</protein>
<proteinExistence type="predicted"/>
<dbReference type="Pfam" id="PF04250">
    <property type="entry name" value="DUF429"/>
    <property type="match status" value="1"/>
</dbReference>
<accession>A0A2T5VI87</accession>
<organism evidence="1 2">
    <name type="scientific">Breoghania corrubedonensis</name>
    <dbReference type="NCBI Taxonomy" id="665038"/>
    <lineage>
        <taxon>Bacteria</taxon>
        <taxon>Pseudomonadati</taxon>
        <taxon>Pseudomonadota</taxon>
        <taxon>Alphaproteobacteria</taxon>
        <taxon>Hyphomicrobiales</taxon>
        <taxon>Stappiaceae</taxon>
        <taxon>Breoghania</taxon>
    </lineage>
</organism>
<dbReference type="EMBL" id="QAYG01000001">
    <property type="protein sequence ID" value="PTW63472.1"/>
    <property type="molecule type" value="Genomic_DNA"/>
</dbReference>
<evidence type="ECO:0000313" key="2">
    <source>
        <dbReference type="Proteomes" id="UP000244081"/>
    </source>
</evidence>
<gene>
    <name evidence="1" type="ORF">C8N35_1011526</name>
</gene>
<dbReference type="InterPro" id="IPR007362">
    <property type="entry name" value="DUF429"/>
</dbReference>